<dbReference type="PANTHER" id="PTHR31851">
    <property type="entry name" value="FE(2+)/MN(2+) TRANSPORTER PCL1"/>
    <property type="match status" value="1"/>
</dbReference>
<feature type="transmembrane region" description="Helical" evidence="5">
    <location>
        <begin position="230"/>
        <end position="248"/>
    </location>
</feature>
<evidence type="ECO:0000256" key="4">
    <source>
        <dbReference type="ARBA" id="ARBA00023136"/>
    </source>
</evidence>
<dbReference type="PATRIC" id="fig|1618371.3.peg.29"/>
<gene>
    <name evidence="6" type="ORF">UX85_C0001G0027</name>
</gene>
<comment type="subcellular location">
    <subcellularLocation>
        <location evidence="1">Endomembrane system</location>
        <topology evidence="1">Multi-pass membrane protein</topology>
    </subcellularLocation>
</comment>
<reference evidence="6 7" key="1">
    <citation type="journal article" date="2015" name="Nature">
        <title>rRNA introns, odd ribosomes, and small enigmatic genomes across a large radiation of phyla.</title>
        <authorList>
            <person name="Brown C.T."/>
            <person name="Hug L.A."/>
            <person name="Thomas B.C."/>
            <person name="Sharon I."/>
            <person name="Castelle C.J."/>
            <person name="Singh A."/>
            <person name="Wilkins M.J."/>
            <person name="Williams K.H."/>
            <person name="Banfield J.F."/>
        </authorList>
    </citation>
    <scope>NUCLEOTIDE SEQUENCE [LARGE SCALE GENOMIC DNA]</scope>
</reference>
<dbReference type="Pfam" id="PF01988">
    <property type="entry name" value="VIT1"/>
    <property type="match status" value="1"/>
</dbReference>
<dbReference type="GO" id="GO:0012505">
    <property type="term" value="C:endomembrane system"/>
    <property type="evidence" value="ECO:0007669"/>
    <property type="project" value="UniProtKB-SubCell"/>
</dbReference>
<feature type="transmembrane region" description="Helical" evidence="5">
    <location>
        <begin position="200"/>
        <end position="218"/>
    </location>
</feature>
<proteinExistence type="predicted"/>
<evidence type="ECO:0000256" key="1">
    <source>
        <dbReference type="ARBA" id="ARBA00004127"/>
    </source>
</evidence>
<evidence type="ECO:0000256" key="3">
    <source>
        <dbReference type="ARBA" id="ARBA00022989"/>
    </source>
</evidence>
<comment type="caution">
    <text evidence="6">The sequence shown here is derived from an EMBL/GenBank/DDBJ whole genome shotgun (WGS) entry which is preliminary data.</text>
</comment>
<name>A0A0G1U683_9BACT</name>
<feature type="transmembrane region" description="Helical" evidence="5">
    <location>
        <begin position="169"/>
        <end position="188"/>
    </location>
</feature>
<sequence>MPQSLKQKIAEARRQHLQGTAKETYHATIGGTYIRDVVYGANDGIVTTFAVVAGVAGARLSPAIVLILGFANLLADGLAMAIGNYLGTKSELEYIKRERKMEEWEVDHLPDLEKKEVEAIMAKKGFKGQDLKKAVAIITADKKVWVDCMMVEELGLIAEDDASPVKNGLATFIAFSVAGLFPLLPYVFARLSPLSPFDLSIIFTALALFTVGSLRTLVTRRHPLRSGIEMLLVGAIAALAAYLVGYFIDLKIS</sequence>
<evidence type="ECO:0000256" key="2">
    <source>
        <dbReference type="ARBA" id="ARBA00022692"/>
    </source>
</evidence>
<organism evidence="6 7">
    <name type="scientific">Candidatus Beckwithbacteria bacterium GW2011_GWB1_47_15</name>
    <dbReference type="NCBI Taxonomy" id="1618371"/>
    <lineage>
        <taxon>Bacteria</taxon>
        <taxon>Candidatus Beckwithiibacteriota</taxon>
    </lineage>
</organism>
<protein>
    <recommendedName>
        <fullName evidence="8">Integral membrane protein</fullName>
    </recommendedName>
</protein>
<evidence type="ECO:0008006" key="8">
    <source>
        <dbReference type="Google" id="ProtNLM"/>
    </source>
</evidence>
<evidence type="ECO:0000313" key="6">
    <source>
        <dbReference type="EMBL" id="KKU61813.1"/>
    </source>
</evidence>
<feature type="transmembrane region" description="Helical" evidence="5">
    <location>
        <begin position="63"/>
        <end position="87"/>
    </location>
</feature>
<evidence type="ECO:0000256" key="5">
    <source>
        <dbReference type="SAM" id="Phobius"/>
    </source>
</evidence>
<dbReference type="CDD" id="cd02434">
    <property type="entry name" value="Nodulin-21_like_3"/>
    <property type="match status" value="1"/>
</dbReference>
<keyword evidence="2 5" id="KW-0812">Transmembrane</keyword>
<dbReference type="GO" id="GO:0030026">
    <property type="term" value="P:intracellular manganese ion homeostasis"/>
    <property type="evidence" value="ECO:0007669"/>
    <property type="project" value="InterPro"/>
</dbReference>
<evidence type="ECO:0000313" key="7">
    <source>
        <dbReference type="Proteomes" id="UP000033860"/>
    </source>
</evidence>
<accession>A0A0G1U683</accession>
<dbReference type="GO" id="GO:0005384">
    <property type="term" value="F:manganese ion transmembrane transporter activity"/>
    <property type="evidence" value="ECO:0007669"/>
    <property type="project" value="InterPro"/>
</dbReference>
<dbReference type="EMBL" id="LCNT01000001">
    <property type="protein sequence ID" value="KKU61813.1"/>
    <property type="molecule type" value="Genomic_DNA"/>
</dbReference>
<dbReference type="AlphaFoldDB" id="A0A0G1U683"/>
<keyword evidence="4 5" id="KW-0472">Membrane</keyword>
<keyword evidence="3 5" id="KW-1133">Transmembrane helix</keyword>
<dbReference type="InterPro" id="IPR008217">
    <property type="entry name" value="Ccc1_fam"/>
</dbReference>
<dbReference type="Proteomes" id="UP000033860">
    <property type="component" value="Unassembled WGS sequence"/>
</dbReference>